<reference evidence="3" key="1">
    <citation type="journal article" date="2023" name="G3 (Bethesda)">
        <title>Whole genome assembly and annotation of the endangered Caribbean coral Acropora cervicornis.</title>
        <authorList>
            <person name="Selwyn J.D."/>
            <person name="Vollmer S.V."/>
        </authorList>
    </citation>
    <scope>NUCLEOTIDE SEQUENCE</scope>
    <source>
        <strain evidence="3">K2</strain>
    </source>
</reference>
<gene>
    <name evidence="3" type="ORF">P5673_029007</name>
</gene>
<keyword evidence="2" id="KW-0812">Transmembrane</keyword>
<reference evidence="3" key="2">
    <citation type="journal article" date="2023" name="Science">
        <title>Genomic signatures of disease resistance in endangered staghorn corals.</title>
        <authorList>
            <person name="Vollmer S.V."/>
            <person name="Selwyn J.D."/>
            <person name="Despard B.A."/>
            <person name="Roesel C.L."/>
        </authorList>
    </citation>
    <scope>NUCLEOTIDE SEQUENCE</scope>
    <source>
        <strain evidence="3">K2</strain>
    </source>
</reference>
<dbReference type="EMBL" id="JARQWQ010000112">
    <property type="protein sequence ID" value="KAK2550314.1"/>
    <property type="molecule type" value="Genomic_DNA"/>
</dbReference>
<protein>
    <submittedName>
        <fullName evidence="3">Uncharacterized protein</fullName>
    </submittedName>
</protein>
<evidence type="ECO:0000256" key="2">
    <source>
        <dbReference type="SAM" id="Phobius"/>
    </source>
</evidence>
<feature type="region of interest" description="Disordered" evidence="1">
    <location>
        <begin position="1"/>
        <end position="25"/>
    </location>
</feature>
<dbReference type="Proteomes" id="UP001249851">
    <property type="component" value="Unassembled WGS sequence"/>
</dbReference>
<sequence length="63" mass="6730">MEQDSSPTGFPGENNEETDSNGNDEEKTITTLAFFAFGFILYAIDSLIIAAAQDTLAGNDIPT</sequence>
<keyword evidence="4" id="KW-1185">Reference proteome</keyword>
<feature type="transmembrane region" description="Helical" evidence="2">
    <location>
        <begin position="29"/>
        <end position="52"/>
    </location>
</feature>
<keyword evidence="2" id="KW-0472">Membrane</keyword>
<keyword evidence="2" id="KW-1133">Transmembrane helix</keyword>
<evidence type="ECO:0000313" key="4">
    <source>
        <dbReference type="Proteomes" id="UP001249851"/>
    </source>
</evidence>
<comment type="caution">
    <text evidence="3">The sequence shown here is derived from an EMBL/GenBank/DDBJ whole genome shotgun (WGS) entry which is preliminary data.</text>
</comment>
<dbReference type="AlphaFoldDB" id="A0AAD9PWS1"/>
<proteinExistence type="predicted"/>
<evidence type="ECO:0000313" key="3">
    <source>
        <dbReference type="EMBL" id="KAK2550314.1"/>
    </source>
</evidence>
<name>A0AAD9PWS1_ACRCE</name>
<accession>A0AAD9PWS1</accession>
<organism evidence="3 4">
    <name type="scientific">Acropora cervicornis</name>
    <name type="common">Staghorn coral</name>
    <dbReference type="NCBI Taxonomy" id="6130"/>
    <lineage>
        <taxon>Eukaryota</taxon>
        <taxon>Metazoa</taxon>
        <taxon>Cnidaria</taxon>
        <taxon>Anthozoa</taxon>
        <taxon>Hexacorallia</taxon>
        <taxon>Scleractinia</taxon>
        <taxon>Astrocoeniina</taxon>
        <taxon>Acroporidae</taxon>
        <taxon>Acropora</taxon>
    </lineage>
</organism>
<evidence type="ECO:0000256" key="1">
    <source>
        <dbReference type="SAM" id="MobiDB-lite"/>
    </source>
</evidence>
<feature type="compositionally biased region" description="Acidic residues" evidence="1">
    <location>
        <begin position="14"/>
        <end position="23"/>
    </location>
</feature>